<dbReference type="EMBL" id="CP032382">
    <property type="protein sequence ID" value="AYB32850.1"/>
    <property type="molecule type" value="Genomic_DNA"/>
</dbReference>
<reference evidence="3" key="1">
    <citation type="submission" date="2018-09" db="EMBL/GenBank/DDBJ databases">
        <title>Chryseolinea sp. KIS68-18 isolated from soil.</title>
        <authorList>
            <person name="Weon H.-Y."/>
            <person name="Kwon S.-W."/>
            <person name="Lee S.A."/>
        </authorList>
    </citation>
    <scope>NUCLEOTIDE SEQUENCE [LARGE SCALE GENOMIC DNA]</scope>
    <source>
        <strain evidence="3">KIS68-18</strain>
    </source>
</reference>
<keyword evidence="3" id="KW-1185">Reference proteome</keyword>
<feature type="compositionally biased region" description="Low complexity" evidence="1">
    <location>
        <begin position="100"/>
        <end position="116"/>
    </location>
</feature>
<dbReference type="KEGG" id="chk:D4L85_20705"/>
<accession>A0A385ST46</accession>
<organism evidence="2 3">
    <name type="scientific">Chryseolinea soli</name>
    <dbReference type="NCBI Taxonomy" id="2321403"/>
    <lineage>
        <taxon>Bacteria</taxon>
        <taxon>Pseudomonadati</taxon>
        <taxon>Bacteroidota</taxon>
        <taxon>Cytophagia</taxon>
        <taxon>Cytophagales</taxon>
        <taxon>Fulvivirgaceae</taxon>
        <taxon>Chryseolinea</taxon>
    </lineage>
</organism>
<evidence type="ECO:0000313" key="2">
    <source>
        <dbReference type="EMBL" id="AYB32850.1"/>
    </source>
</evidence>
<dbReference type="Proteomes" id="UP000266183">
    <property type="component" value="Chromosome"/>
</dbReference>
<dbReference type="RefSeq" id="WP_119756098.1">
    <property type="nucleotide sequence ID" value="NZ_CP032382.1"/>
</dbReference>
<evidence type="ECO:0000313" key="3">
    <source>
        <dbReference type="Proteomes" id="UP000266183"/>
    </source>
</evidence>
<protein>
    <submittedName>
        <fullName evidence="2">Uncharacterized protein</fullName>
    </submittedName>
</protein>
<name>A0A385ST46_9BACT</name>
<evidence type="ECO:0000256" key="1">
    <source>
        <dbReference type="SAM" id="MobiDB-lite"/>
    </source>
</evidence>
<gene>
    <name evidence="2" type="ORF">D4L85_20705</name>
</gene>
<proteinExistence type="predicted"/>
<feature type="region of interest" description="Disordered" evidence="1">
    <location>
        <begin position="93"/>
        <end position="122"/>
    </location>
</feature>
<sequence>MSTKMKELEDDINLVNQSITDIEKEINAAKGKGDGKLMILLLKSKEEAVGLRERYLKALSLERYNSSSGVDHSDCAAYDKANLTYEQTRSHYIKPEKKYTPPATGAPGAATGLATASVERKK</sequence>
<dbReference type="AlphaFoldDB" id="A0A385ST46"/>